<dbReference type="PANTHER" id="PTHR45683">
    <property type="entry name" value="MITOCHONDRIAL NICOTINAMIDE ADENINE DINUCLEOTIDE TRANSPORTER 1-RELATED-RELATED"/>
    <property type="match status" value="1"/>
</dbReference>
<dbReference type="AlphaFoldDB" id="A0A834YD91"/>
<dbReference type="GO" id="GO:0016020">
    <property type="term" value="C:membrane"/>
    <property type="evidence" value="ECO:0007669"/>
    <property type="project" value="UniProtKB-SubCell"/>
</dbReference>
<feature type="transmembrane region" description="Helical" evidence="11">
    <location>
        <begin position="101"/>
        <end position="122"/>
    </location>
</feature>
<feature type="repeat" description="Solcar" evidence="8">
    <location>
        <begin position="39"/>
        <end position="129"/>
    </location>
</feature>
<feature type="region of interest" description="Disordered" evidence="10">
    <location>
        <begin position="1"/>
        <end position="29"/>
    </location>
</feature>
<evidence type="ECO:0000256" key="9">
    <source>
        <dbReference type="RuleBase" id="RU000488"/>
    </source>
</evidence>
<evidence type="ECO:0000256" key="7">
    <source>
        <dbReference type="ARBA" id="ARBA00023136"/>
    </source>
</evidence>
<comment type="caution">
    <text evidence="12">The sequence shown here is derived from an EMBL/GenBank/DDBJ whole genome shotgun (WGS) entry which is preliminary data.</text>
</comment>
<protein>
    <recommendedName>
        <fullName evidence="14">Folate transporter 1, chloroplastic</fullName>
    </recommendedName>
</protein>
<dbReference type="Proteomes" id="UP000655225">
    <property type="component" value="Unassembled WGS sequence"/>
</dbReference>
<feature type="transmembrane region" description="Helical" evidence="11">
    <location>
        <begin position="142"/>
        <end position="164"/>
    </location>
</feature>
<evidence type="ECO:0000256" key="4">
    <source>
        <dbReference type="ARBA" id="ARBA00022692"/>
    </source>
</evidence>
<comment type="similarity">
    <text evidence="2 9">Belongs to the mitochondrial carrier (TC 2.A.29) family.</text>
</comment>
<dbReference type="FunFam" id="1.50.40.10:FF:000073">
    <property type="entry name" value="folate transporter 1, chloroplastic isoform X1"/>
    <property type="match status" value="1"/>
</dbReference>
<organism evidence="12 13">
    <name type="scientific">Tetracentron sinense</name>
    <name type="common">Spur-leaf</name>
    <dbReference type="NCBI Taxonomy" id="13715"/>
    <lineage>
        <taxon>Eukaryota</taxon>
        <taxon>Viridiplantae</taxon>
        <taxon>Streptophyta</taxon>
        <taxon>Embryophyta</taxon>
        <taxon>Tracheophyta</taxon>
        <taxon>Spermatophyta</taxon>
        <taxon>Magnoliopsida</taxon>
        <taxon>Trochodendrales</taxon>
        <taxon>Trochodendraceae</taxon>
        <taxon>Tetracentron</taxon>
    </lineage>
</organism>
<proteinExistence type="inferred from homology"/>
<keyword evidence="5" id="KW-0677">Repeat</keyword>
<name>A0A834YD91_TETSI</name>
<evidence type="ECO:0000256" key="6">
    <source>
        <dbReference type="ARBA" id="ARBA00022989"/>
    </source>
</evidence>
<keyword evidence="3 9" id="KW-0813">Transport</keyword>
<keyword evidence="7 8" id="KW-0472">Membrane</keyword>
<evidence type="ECO:0008006" key="14">
    <source>
        <dbReference type="Google" id="ProtNLM"/>
    </source>
</evidence>
<dbReference type="InterPro" id="IPR018108">
    <property type="entry name" value="MCP_transmembrane"/>
</dbReference>
<keyword evidence="6 11" id="KW-1133">Transmembrane helix</keyword>
<keyword evidence="13" id="KW-1185">Reference proteome</keyword>
<evidence type="ECO:0000256" key="3">
    <source>
        <dbReference type="ARBA" id="ARBA00022448"/>
    </source>
</evidence>
<feature type="repeat" description="Solcar" evidence="8">
    <location>
        <begin position="247"/>
        <end position="336"/>
    </location>
</feature>
<dbReference type="FunFam" id="1.50.40.10:FF:000090">
    <property type="entry name" value="Folate transporter 1, chloroplastic"/>
    <property type="match status" value="1"/>
</dbReference>
<accession>A0A834YD91</accession>
<dbReference type="InterPro" id="IPR044712">
    <property type="entry name" value="SLC25A32-like"/>
</dbReference>
<dbReference type="GO" id="GO:0055085">
    <property type="term" value="P:transmembrane transport"/>
    <property type="evidence" value="ECO:0007669"/>
    <property type="project" value="InterPro"/>
</dbReference>
<evidence type="ECO:0000313" key="13">
    <source>
        <dbReference type="Proteomes" id="UP000655225"/>
    </source>
</evidence>
<evidence type="ECO:0000313" key="12">
    <source>
        <dbReference type="EMBL" id="KAF8377897.1"/>
    </source>
</evidence>
<dbReference type="InterPro" id="IPR023395">
    <property type="entry name" value="MCP_dom_sf"/>
</dbReference>
<evidence type="ECO:0000256" key="1">
    <source>
        <dbReference type="ARBA" id="ARBA00004141"/>
    </source>
</evidence>
<comment type="subcellular location">
    <subcellularLocation>
        <location evidence="1">Membrane</location>
        <topology evidence="1">Multi-pass membrane protein</topology>
    </subcellularLocation>
</comment>
<evidence type="ECO:0000256" key="8">
    <source>
        <dbReference type="PROSITE-ProRule" id="PRU00282"/>
    </source>
</evidence>
<reference evidence="12 13" key="1">
    <citation type="submission" date="2020-04" db="EMBL/GenBank/DDBJ databases">
        <title>Plant Genome Project.</title>
        <authorList>
            <person name="Zhang R.-G."/>
        </authorList>
    </citation>
    <scope>NUCLEOTIDE SEQUENCE [LARGE SCALE GENOMIC DNA]</scope>
    <source>
        <strain evidence="12">YNK0</strain>
        <tissue evidence="12">Leaf</tissue>
    </source>
</reference>
<gene>
    <name evidence="12" type="ORF">HHK36_031285</name>
</gene>
<keyword evidence="4 8" id="KW-0812">Transmembrane</keyword>
<dbReference type="SUPFAM" id="SSF103506">
    <property type="entry name" value="Mitochondrial carrier"/>
    <property type="match status" value="1"/>
</dbReference>
<sequence>MYHAVLRSTKSRGNDSNGKESSRQLPLSVKQMSAVERRQWQWENATAGAIAGFATVASLHPLDVVRTRFQVNDGRVSNLPLYKNTVHAIYTISRIEGLKGLYAGFYPAVLGSTISWGLYFFFYSRAKQRYSKGSREKLSPGLHLLSAAEAGALVCIITNPVWLVKTRLQLQTPLHQTRPYSGFYDALRTILKEEGWRALYKGIGPGLLLQVSHGAIQFTAYEELRKVVIGFKSNETEADHENDDKLLNSVDYAMLGASSKLAAILLTYPYQVIRARLQQRPSNDGIPRYMDSWHVVKETARFEGLRGFYKGITSNLLKNVPAASITFVVYENILNLFRRTRRND</sequence>
<dbReference type="OrthoDB" id="269120at2759"/>
<dbReference type="GO" id="GO:0006862">
    <property type="term" value="P:nucleotide transport"/>
    <property type="evidence" value="ECO:0007669"/>
    <property type="project" value="InterPro"/>
</dbReference>
<dbReference type="Pfam" id="PF00153">
    <property type="entry name" value="Mito_carr"/>
    <property type="match status" value="3"/>
</dbReference>
<feature type="repeat" description="Solcar" evidence="8">
    <location>
        <begin position="138"/>
        <end position="227"/>
    </location>
</feature>
<evidence type="ECO:0000256" key="5">
    <source>
        <dbReference type="ARBA" id="ARBA00022737"/>
    </source>
</evidence>
<dbReference type="PROSITE" id="PS50920">
    <property type="entry name" value="SOLCAR"/>
    <property type="match status" value="3"/>
</dbReference>
<evidence type="ECO:0000256" key="2">
    <source>
        <dbReference type="ARBA" id="ARBA00006375"/>
    </source>
</evidence>
<dbReference type="Gene3D" id="1.50.40.10">
    <property type="entry name" value="Mitochondrial carrier domain"/>
    <property type="match status" value="2"/>
</dbReference>
<evidence type="ECO:0000256" key="10">
    <source>
        <dbReference type="SAM" id="MobiDB-lite"/>
    </source>
</evidence>
<dbReference type="OMA" id="WVMYEQM"/>
<dbReference type="EMBL" id="JABCRI010000024">
    <property type="protein sequence ID" value="KAF8377897.1"/>
    <property type="molecule type" value="Genomic_DNA"/>
</dbReference>
<evidence type="ECO:0000256" key="11">
    <source>
        <dbReference type="SAM" id="Phobius"/>
    </source>
</evidence>